<feature type="domain" description="G" evidence="3">
    <location>
        <begin position="2"/>
        <end position="55"/>
    </location>
</feature>
<evidence type="ECO:0000313" key="4">
    <source>
        <dbReference type="EMBL" id="EKC55079.1"/>
    </source>
</evidence>
<accession>K1SI75</accession>
<dbReference type="Gene3D" id="3.40.50.300">
    <property type="entry name" value="P-loop containing nucleotide triphosphate hydrolases"/>
    <property type="match status" value="1"/>
</dbReference>
<dbReference type="GO" id="GO:0005525">
    <property type="term" value="F:GTP binding"/>
    <property type="evidence" value="ECO:0007669"/>
    <property type="project" value="UniProtKB-KW"/>
</dbReference>
<sequence>MRVGNKPGVTKNKQWIRLTSNVELLDTPGVLWPKIANEQTALNLAYTGTIKSDIIDEVEIAYNLVKFLIEKYRKNLIERYKLNSEIVEKINSNDELEENEKIVEIMNYVGEKRGTVSKGNNIDLEKISKIILEDFRTGNLGKITLEVVG</sequence>
<evidence type="ECO:0000259" key="3">
    <source>
        <dbReference type="Pfam" id="PF01926"/>
    </source>
</evidence>
<dbReference type="SUPFAM" id="SSF52540">
    <property type="entry name" value="P-loop containing nucleoside triphosphate hydrolases"/>
    <property type="match status" value="1"/>
</dbReference>
<evidence type="ECO:0000256" key="1">
    <source>
        <dbReference type="ARBA" id="ARBA00022741"/>
    </source>
</evidence>
<protein>
    <submittedName>
        <fullName evidence="4">Ribosome biogenesis GTP-binding protein YlqF</fullName>
    </submittedName>
</protein>
<reference evidence="4" key="1">
    <citation type="journal article" date="2013" name="Environ. Microbiol.">
        <title>Microbiota from the distal guts of lean and obese adolescents exhibit partial functional redundancy besides clear differences in community structure.</title>
        <authorList>
            <person name="Ferrer M."/>
            <person name="Ruiz A."/>
            <person name="Lanza F."/>
            <person name="Haange S.B."/>
            <person name="Oberbach A."/>
            <person name="Till H."/>
            <person name="Bargiela R."/>
            <person name="Campoy C."/>
            <person name="Segura M.T."/>
            <person name="Richter M."/>
            <person name="von Bergen M."/>
            <person name="Seifert J."/>
            <person name="Suarez A."/>
        </authorList>
    </citation>
    <scope>NUCLEOTIDE SEQUENCE</scope>
</reference>
<proteinExistence type="predicted"/>
<evidence type="ECO:0000256" key="2">
    <source>
        <dbReference type="ARBA" id="ARBA00023134"/>
    </source>
</evidence>
<gene>
    <name evidence="4" type="ORF">OBE_11744</name>
</gene>
<dbReference type="PANTHER" id="PTHR45782:SF4">
    <property type="entry name" value="MITOCHONDRIAL RIBOSOME-ASSOCIATED GTPASE 1"/>
    <property type="match status" value="1"/>
</dbReference>
<dbReference type="InterPro" id="IPR006073">
    <property type="entry name" value="GTP-bd"/>
</dbReference>
<dbReference type="PANTHER" id="PTHR45782">
    <property type="entry name" value="MITOCHONDRIAL RIBOSOME-ASSOCIATED GTPASE 1"/>
    <property type="match status" value="1"/>
</dbReference>
<dbReference type="InterPro" id="IPR027417">
    <property type="entry name" value="P-loop_NTPase"/>
</dbReference>
<comment type="caution">
    <text evidence="4">The sequence shown here is derived from an EMBL/GenBank/DDBJ whole genome shotgun (WGS) entry which is preliminary data.</text>
</comment>
<keyword evidence="1" id="KW-0547">Nucleotide-binding</keyword>
<dbReference type="InterPro" id="IPR023179">
    <property type="entry name" value="GTP-bd_ortho_bundle_sf"/>
</dbReference>
<keyword evidence="2" id="KW-0342">GTP-binding</keyword>
<name>K1SI75_9ZZZZ</name>
<dbReference type="GO" id="GO:0006412">
    <property type="term" value="P:translation"/>
    <property type="evidence" value="ECO:0007669"/>
    <property type="project" value="TreeGrafter"/>
</dbReference>
<dbReference type="AlphaFoldDB" id="K1SI75"/>
<dbReference type="EMBL" id="AJWZ01008094">
    <property type="protein sequence ID" value="EKC55079.1"/>
    <property type="molecule type" value="Genomic_DNA"/>
</dbReference>
<organism evidence="4">
    <name type="scientific">human gut metagenome</name>
    <dbReference type="NCBI Taxonomy" id="408170"/>
    <lineage>
        <taxon>unclassified sequences</taxon>
        <taxon>metagenomes</taxon>
        <taxon>organismal metagenomes</taxon>
    </lineage>
</organism>
<dbReference type="Pfam" id="PF01926">
    <property type="entry name" value="MMR_HSR1"/>
    <property type="match status" value="1"/>
</dbReference>
<dbReference type="Gene3D" id="1.10.1580.10">
    <property type="match status" value="1"/>
</dbReference>
<dbReference type="GO" id="GO:0003924">
    <property type="term" value="F:GTPase activity"/>
    <property type="evidence" value="ECO:0007669"/>
    <property type="project" value="TreeGrafter"/>
</dbReference>